<dbReference type="Proteomes" id="UP000887565">
    <property type="component" value="Unplaced"/>
</dbReference>
<accession>A0A915KWV0</accession>
<evidence type="ECO:0000313" key="2">
    <source>
        <dbReference type="WBParaSite" id="nRc.2.0.1.t42938-RA"/>
    </source>
</evidence>
<proteinExistence type="predicted"/>
<name>A0A915KWV0_ROMCU</name>
<reference evidence="2" key="1">
    <citation type="submission" date="2022-11" db="UniProtKB">
        <authorList>
            <consortium name="WormBaseParasite"/>
        </authorList>
    </citation>
    <scope>IDENTIFICATION</scope>
</reference>
<organism evidence="1 2">
    <name type="scientific">Romanomermis culicivorax</name>
    <name type="common">Nematode worm</name>
    <dbReference type="NCBI Taxonomy" id="13658"/>
    <lineage>
        <taxon>Eukaryota</taxon>
        <taxon>Metazoa</taxon>
        <taxon>Ecdysozoa</taxon>
        <taxon>Nematoda</taxon>
        <taxon>Enoplea</taxon>
        <taxon>Dorylaimia</taxon>
        <taxon>Mermithida</taxon>
        <taxon>Mermithoidea</taxon>
        <taxon>Mermithidae</taxon>
        <taxon>Romanomermis</taxon>
    </lineage>
</organism>
<protein>
    <submittedName>
        <fullName evidence="2">Uncharacterized protein</fullName>
    </submittedName>
</protein>
<evidence type="ECO:0000313" key="1">
    <source>
        <dbReference type="Proteomes" id="UP000887565"/>
    </source>
</evidence>
<keyword evidence="1" id="KW-1185">Reference proteome</keyword>
<sequence length="120" mass="13898">MCRVIEKPESCRLQLRLTAPKETTKGVKVAALYTKLLQLDRTARKKQNKYKKKKQKPANCSTPRNILIVSETKELKTYILAAKWYDFMCEKAANCEVPLLTYSESKCYASDDALETRRNF</sequence>
<dbReference type="WBParaSite" id="nRc.2.0.1.t42938-RA">
    <property type="protein sequence ID" value="nRc.2.0.1.t42938-RA"/>
    <property type="gene ID" value="nRc.2.0.1.g42938"/>
</dbReference>
<dbReference type="AlphaFoldDB" id="A0A915KWV0"/>